<comment type="similarity">
    <text evidence="1 7">Belongs to the peptidase M4 family.</text>
</comment>
<keyword evidence="6 7" id="KW-0482">Metalloprotease</keyword>
<feature type="region of interest" description="Disordered" evidence="8">
    <location>
        <begin position="57"/>
        <end position="87"/>
    </location>
</feature>
<sequence length="378" mass="40425">MTGTPHNVEQHWPARCTIVPPYLLVRLARLTDPRYAGAAEAARQSLLRDLPLRELRIPAQPPTPLSGAPRTAAATRPGHRPGSIDRTVADAGGRELLPGRIVRREGQPPVADLAVNEAYDGLGSTHVMFWTQFQRDSIDGAGLPLDASVHYGDHYDNAFWNGERMVFGDGDGQVFNRFTLSLTVIGHELTHGVVQHTANLDYRGQSGALNESIADVFGSLVEQFAFGQSTTQASWLVGEGLFTDQVEGTALRSLKAPGTAYNDDVLGKDPQPSEMAGYVDTDADNGGVHLNSGIPNRAFYLVADALGGNAWEAPGQIWYDALTGRTPTGSTLAPNADFADFARATETAAATRFGVDSAEQHAVTTAWHTVGVSTLGAR</sequence>
<dbReference type="InterPro" id="IPR013856">
    <property type="entry name" value="Peptidase_M4_domain"/>
</dbReference>
<keyword evidence="4 7" id="KW-0378">Hydrolase</keyword>
<evidence type="ECO:0000256" key="2">
    <source>
        <dbReference type="ARBA" id="ARBA00022670"/>
    </source>
</evidence>
<feature type="domain" description="Peptidase M4 C-terminal" evidence="10">
    <location>
        <begin position="198"/>
        <end position="372"/>
    </location>
</feature>
<dbReference type="EC" id="3.4.24.-" evidence="7"/>
<keyword evidence="5 7" id="KW-0862">Zinc</keyword>
<feature type="domain" description="Peptidase M4" evidence="9">
    <location>
        <begin position="117"/>
        <end position="195"/>
    </location>
</feature>
<dbReference type="Gene3D" id="3.10.170.10">
    <property type="match status" value="1"/>
</dbReference>
<keyword evidence="3" id="KW-0479">Metal-binding</keyword>
<dbReference type="SUPFAM" id="SSF55486">
    <property type="entry name" value="Metalloproteases ('zincins'), catalytic domain"/>
    <property type="match status" value="1"/>
</dbReference>
<evidence type="ECO:0000259" key="9">
    <source>
        <dbReference type="Pfam" id="PF01447"/>
    </source>
</evidence>
<dbReference type="Pfam" id="PF02868">
    <property type="entry name" value="Peptidase_M4_C"/>
    <property type="match status" value="1"/>
</dbReference>
<comment type="cofactor">
    <cofactor evidence="7">
        <name>Zn(2+)</name>
        <dbReference type="ChEBI" id="CHEBI:29105"/>
    </cofactor>
</comment>
<name>A0ABP7L5X5_9MICO</name>
<dbReference type="RefSeq" id="WP_345069683.1">
    <property type="nucleotide sequence ID" value="NZ_BAABCN010000017.1"/>
</dbReference>
<dbReference type="EMBL" id="BAABCN010000017">
    <property type="protein sequence ID" value="GAA3894755.1"/>
    <property type="molecule type" value="Genomic_DNA"/>
</dbReference>
<organism evidence="11 12">
    <name type="scientific">Leifsonia kafniensis</name>
    <dbReference type="NCBI Taxonomy" id="475957"/>
    <lineage>
        <taxon>Bacteria</taxon>
        <taxon>Bacillati</taxon>
        <taxon>Actinomycetota</taxon>
        <taxon>Actinomycetes</taxon>
        <taxon>Micrococcales</taxon>
        <taxon>Microbacteriaceae</taxon>
        <taxon>Leifsonia</taxon>
    </lineage>
</organism>
<dbReference type="Gene3D" id="1.10.390.10">
    <property type="entry name" value="Neutral Protease Domain 2"/>
    <property type="match status" value="1"/>
</dbReference>
<keyword evidence="7" id="KW-0964">Secreted</keyword>
<dbReference type="InterPro" id="IPR023612">
    <property type="entry name" value="Peptidase_M4"/>
</dbReference>
<keyword evidence="12" id="KW-1185">Reference proteome</keyword>
<comment type="caution">
    <text evidence="11">The sequence shown here is derived from an EMBL/GenBank/DDBJ whole genome shotgun (WGS) entry which is preliminary data.</text>
</comment>
<gene>
    <name evidence="11" type="ORF">GCM10022381_40450</name>
</gene>
<evidence type="ECO:0000256" key="7">
    <source>
        <dbReference type="RuleBase" id="RU366073"/>
    </source>
</evidence>
<keyword evidence="2 7" id="KW-0645">Protease</keyword>
<evidence type="ECO:0000256" key="4">
    <source>
        <dbReference type="ARBA" id="ARBA00022801"/>
    </source>
</evidence>
<evidence type="ECO:0000313" key="11">
    <source>
        <dbReference type="EMBL" id="GAA3894755.1"/>
    </source>
</evidence>
<dbReference type="PANTHER" id="PTHR43579:SF1">
    <property type="entry name" value="NEUTRAL METALLOPROTEINASE"/>
    <property type="match status" value="1"/>
</dbReference>
<protein>
    <recommendedName>
        <fullName evidence="7">Neutral metalloproteinase</fullName>
        <ecNumber evidence="7">3.4.24.-</ecNumber>
    </recommendedName>
</protein>
<dbReference type="InterPro" id="IPR052759">
    <property type="entry name" value="Metalloprotease_M4"/>
</dbReference>
<proteinExistence type="inferred from homology"/>
<dbReference type="PRINTS" id="PR00730">
    <property type="entry name" value="THERMOLYSIN"/>
</dbReference>
<evidence type="ECO:0000256" key="3">
    <source>
        <dbReference type="ARBA" id="ARBA00022723"/>
    </source>
</evidence>
<accession>A0ABP7L5X5</accession>
<dbReference type="InterPro" id="IPR001570">
    <property type="entry name" value="Peptidase_M4_C_domain"/>
</dbReference>
<evidence type="ECO:0000259" key="10">
    <source>
        <dbReference type="Pfam" id="PF02868"/>
    </source>
</evidence>
<dbReference type="Proteomes" id="UP001501803">
    <property type="component" value="Unassembled WGS sequence"/>
</dbReference>
<evidence type="ECO:0000256" key="1">
    <source>
        <dbReference type="ARBA" id="ARBA00009388"/>
    </source>
</evidence>
<dbReference type="InterPro" id="IPR027268">
    <property type="entry name" value="Peptidase_M4/M1_CTD_sf"/>
</dbReference>
<dbReference type="CDD" id="cd09597">
    <property type="entry name" value="M4_TLP"/>
    <property type="match status" value="1"/>
</dbReference>
<comment type="subcellular location">
    <subcellularLocation>
        <location evidence="7">Secreted</location>
    </subcellularLocation>
</comment>
<reference evidence="12" key="1">
    <citation type="journal article" date="2019" name="Int. J. Syst. Evol. Microbiol.">
        <title>The Global Catalogue of Microorganisms (GCM) 10K type strain sequencing project: providing services to taxonomists for standard genome sequencing and annotation.</title>
        <authorList>
            <consortium name="The Broad Institute Genomics Platform"/>
            <consortium name="The Broad Institute Genome Sequencing Center for Infectious Disease"/>
            <person name="Wu L."/>
            <person name="Ma J."/>
        </authorList>
    </citation>
    <scope>NUCLEOTIDE SEQUENCE [LARGE SCALE GENOMIC DNA]</scope>
    <source>
        <strain evidence="12">JCM 17021</strain>
    </source>
</reference>
<evidence type="ECO:0000256" key="8">
    <source>
        <dbReference type="SAM" id="MobiDB-lite"/>
    </source>
</evidence>
<evidence type="ECO:0000313" key="12">
    <source>
        <dbReference type="Proteomes" id="UP001501803"/>
    </source>
</evidence>
<dbReference type="Pfam" id="PF01447">
    <property type="entry name" value="Peptidase_M4"/>
    <property type="match status" value="1"/>
</dbReference>
<comment type="function">
    <text evidence="7">Extracellular zinc metalloprotease.</text>
</comment>
<dbReference type="PANTHER" id="PTHR43579">
    <property type="match status" value="1"/>
</dbReference>
<evidence type="ECO:0000256" key="6">
    <source>
        <dbReference type="ARBA" id="ARBA00023049"/>
    </source>
</evidence>
<evidence type="ECO:0000256" key="5">
    <source>
        <dbReference type="ARBA" id="ARBA00022833"/>
    </source>
</evidence>